<dbReference type="AlphaFoldDB" id="A0A6M8HGN1"/>
<organism evidence="2 3">
    <name type="scientific">Lichenicola cladoniae</name>
    <dbReference type="NCBI Taxonomy" id="1484109"/>
    <lineage>
        <taxon>Bacteria</taxon>
        <taxon>Pseudomonadati</taxon>
        <taxon>Pseudomonadota</taxon>
        <taxon>Alphaproteobacteria</taxon>
        <taxon>Acetobacterales</taxon>
        <taxon>Acetobacteraceae</taxon>
        <taxon>Lichenicola</taxon>
    </lineage>
</organism>
<dbReference type="PROSITE" id="PS51257">
    <property type="entry name" value="PROKAR_LIPOPROTEIN"/>
    <property type="match status" value="1"/>
</dbReference>
<evidence type="ECO:0008006" key="4">
    <source>
        <dbReference type="Google" id="ProtNLM"/>
    </source>
</evidence>
<dbReference type="RefSeq" id="WP_171836754.1">
    <property type="nucleotide sequence ID" value="NZ_CP053708.1"/>
</dbReference>
<evidence type="ECO:0000256" key="1">
    <source>
        <dbReference type="SAM" id="MobiDB-lite"/>
    </source>
</evidence>
<protein>
    <recommendedName>
        <fullName evidence="4">Lipoprotein</fullName>
    </recommendedName>
</protein>
<evidence type="ECO:0000313" key="2">
    <source>
        <dbReference type="EMBL" id="QKE89027.1"/>
    </source>
</evidence>
<accession>A0A6M8HGN1</accession>
<reference evidence="2 3" key="1">
    <citation type="journal article" date="2014" name="World J. Microbiol. Biotechnol.">
        <title>Biodiversity and physiological characteristics of Antarctic and Arctic lichens-associated bacteria.</title>
        <authorList>
            <person name="Lee Y.M."/>
            <person name="Kim E.H."/>
            <person name="Lee H.K."/>
            <person name="Hong S.G."/>
        </authorList>
    </citation>
    <scope>NUCLEOTIDE SEQUENCE [LARGE SCALE GENOMIC DNA]</scope>
    <source>
        <strain evidence="2 3">PAMC 26569</strain>
    </source>
</reference>
<feature type="region of interest" description="Disordered" evidence="1">
    <location>
        <begin position="77"/>
        <end position="100"/>
    </location>
</feature>
<keyword evidence="3" id="KW-1185">Reference proteome</keyword>
<sequence length="100" mass="10236">MSPYRSARPYVPLLLGTLLLGGCNPFDQPGTWHATGVNQMNLDAEAIDKTDTVAGHGTPGSDGILDAAAVLRLHTDKTKPLKMESTSGGSGASTGGNASQ</sequence>
<gene>
    <name evidence="2" type="ORF">HN018_02250</name>
</gene>
<dbReference type="Proteomes" id="UP000500767">
    <property type="component" value="Chromosome"/>
</dbReference>
<name>A0A6M8HGN1_9PROT</name>
<evidence type="ECO:0000313" key="3">
    <source>
        <dbReference type="Proteomes" id="UP000500767"/>
    </source>
</evidence>
<dbReference type="KEGG" id="lck:HN018_02250"/>
<dbReference type="EMBL" id="CP053708">
    <property type="protein sequence ID" value="QKE89027.1"/>
    <property type="molecule type" value="Genomic_DNA"/>
</dbReference>
<proteinExistence type="predicted"/>